<evidence type="ECO:0000256" key="2">
    <source>
        <dbReference type="ARBA" id="ARBA00008854"/>
    </source>
</evidence>
<dbReference type="SUPFAM" id="SSF140478">
    <property type="entry name" value="LemA-like"/>
    <property type="match status" value="1"/>
</dbReference>
<dbReference type="Proteomes" id="UP000675664">
    <property type="component" value="Unassembled WGS sequence"/>
</dbReference>
<gene>
    <name evidence="6" type="ORF">KCX82_09945</name>
</gene>
<dbReference type="GO" id="GO:0016020">
    <property type="term" value="C:membrane"/>
    <property type="evidence" value="ECO:0007669"/>
    <property type="project" value="UniProtKB-SubCell"/>
</dbReference>
<comment type="subcellular location">
    <subcellularLocation>
        <location evidence="1">Membrane</location>
        <topology evidence="1">Single-pass membrane protein</topology>
    </subcellularLocation>
</comment>
<dbReference type="AlphaFoldDB" id="A0A8J8B3D1"/>
<comment type="similarity">
    <text evidence="2">Belongs to the LemA family.</text>
</comment>
<name>A0A8J8B3D1_9FIRM</name>
<evidence type="ECO:0000256" key="4">
    <source>
        <dbReference type="ARBA" id="ARBA00022989"/>
    </source>
</evidence>
<dbReference type="PANTHER" id="PTHR34478">
    <property type="entry name" value="PROTEIN LEMA"/>
    <property type="match status" value="1"/>
</dbReference>
<organism evidence="6 7">
    <name type="scientific">Sinanaerobacter chloroacetimidivorans</name>
    <dbReference type="NCBI Taxonomy" id="2818044"/>
    <lineage>
        <taxon>Bacteria</taxon>
        <taxon>Bacillati</taxon>
        <taxon>Bacillota</taxon>
        <taxon>Clostridia</taxon>
        <taxon>Peptostreptococcales</taxon>
        <taxon>Anaerovoracaceae</taxon>
        <taxon>Sinanaerobacter</taxon>
    </lineage>
</organism>
<dbReference type="PANTHER" id="PTHR34478:SF2">
    <property type="entry name" value="MEMBRANE PROTEIN"/>
    <property type="match status" value="1"/>
</dbReference>
<proteinExistence type="inferred from homology"/>
<sequence>MMYIILGIIMVIFAWMQLAYGRLQKHKNDARTQWTRIDALLQSRSQFILRLMELAESHDFEDRELLAEMYDLQGGYIDSTDRELISESAETVTPLLDRFLHQTKEHPALWENEEFMELVQELSEMEEEIQLQSSKYNQFIDLYNEHRQKPSLKYQIAILGAMPLRGIHLKSDELPLIDQPVESPEPH</sequence>
<evidence type="ECO:0000256" key="3">
    <source>
        <dbReference type="ARBA" id="ARBA00022692"/>
    </source>
</evidence>
<evidence type="ECO:0000313" key="7">
    <source>
        <dbReference type="Proteomes" id="UP000675664"/>
    </source>
</evidence>
<keyword evidence="4" id="KW-1133">Transmembrane helix</keyword>
<dbReference type="InterPro" id="IPR023353">
    <property type="entry name" value="LemA-like_dom_sf"/>
</dbReference>
<protein>
    <submittedName>
        <fullName evidence="6">LemA family protein</fullName>
    </submittedName>
</protein>
<dbReference type="Gene3D" id="1.20.1440.20">
    <property type="entry name" value="LemA-like domain"/>
    <property type="match status" value="1"/>
</dbReference>
<reference evidence="6" key="2">
    <citation type="submission" date="2021-04" db="EMBL/GenBank/DDBJ databases">
        <authorList>
            <person name="Liu J."/>
        </authorList>
    </citation>
    <scope>NUCLEOTIDE SEQUENCE</scope>
    <source>
        <strain evidence="6">BAD-6</strain>
    </source>
</reference>
<dbReference type="InterPro" id="IPR007156">
    <property type="entry name" value="MamQ_LemA"/>
</dbReference>
<evidence type="ECO:0000313" key="6">
    <source>
        <dbReference type="EMBL" id="MBR0598195.1"/>
    </source>
</evidence>
<keyword evidence="3" id="KW-0812">Transmembrane</keyword>
<keyword evidence="5" id="KW-0472">Membrane</keyword>
<accession>A0A8J8B3D1</accession>
<comment type="caution">
    <text evidence="6">The sequence shown here is derived from an EMBL/GenBank/DDBJ whole genome shotgun (WGS) entry which is preliminary data.</text>
</comment>
<keyword evidence="7" id="KW-1185">Reference proteome</keyword>
<evidence type="ECO:0000256" key="5">
    <source>
        <dbReference type="ARBA" id="ARBA00023136"/>
    </source>
</evidence>
<dbReference type="Pfam" id="PF04011">
    <property type="entry name" value="LemA"/>
    <property type="match status" value="1"/>
</dbReference>
<reference evidence="6" key="1">
    <citation type="submission" date="2021-04" db="EMBL/GenBank/DDBJ databases">
        <title>Sinoanaerobacter chloroacetimidivorans sp. nov., an obligate anaerobic bacterium isolated from anaerobic sludge.</title>
        <authorList>
            <person name="Bao Y."/>
        </authorList>
    </citation>
    <scope>NUCLEOTIDE SEQUENCE</scope>
    <source>
        <strain evidence="6">BAD-6</strain>
    </source>
</reference>
<dbReference type="EMBL" id="JAGSND010000005">
    <property type="protein sequence ID" value="MBR0598195.1"/>
    <property type="molecule type" value="Genomic_DNA"/>
</dbReference>
<evidence type="ECO:0000256" key="1">
    <source>
        <dbReference type="ARBA" id="ARBA00004167"/>
    </source>
</evidence>